<sequence length="417" mass="46020">MFFKTDIENFEEFEEDSVGHLRKKLHSMKGTKAPKVKISLAILRMIPFANKFISSLELAGCSMNHLVELKGFVNHASSAAAEGFQIIKLLTSLADFVVIPIIYLGAFITNQDIPFTLSRNARFLYASVILGLTITALAFPPSAPFIALATSVAALGLNLVTLAKIVYKRYELKDNLINFEKNINAKKTRLNVLIDELEQLEKKAKRAKENENQEEYLSLESQIANARKKINEEMSGLQELYNDQELCKEKLESLSTAAILDKSVGTAFATLALIGVIVSFIAPPVGIGILAAAASLAVAYTVGRLSYPLFKMLANKITNPSPKPQPGKEEREEDGDQDALIETEIETSAKKVKKDMSEIKKVANQLLETVEDYPVIPQANKTEQITPHLVPEVTVIKAQPNVGEVKEEEDEGESPKF</sequence>
<keyword evidence="3" id="KW-1133">Transmembrane helix</keyword>
<name>A0A377G5G6_9GAMM</name>
<evidence type="ECO:0000256" key="3">
    <source>
        <dbReference type="SAM" id="Phobius"/>
    </source>
</evidence>
<feature type="transmembrane region" description="Helical" evidence="3">
    <location>
        <begin position="263"/>
        <end position="281"/>
    </location>
</feature>
<keyword evidence="5" id="KW-1185">Reference proteome</keyword>
<gene>
    <name evidence="4" type="ORF">NCTC11370_00100</name>
</gene>
<feature type="transmembrane region" description="Helical" evidence="3">
    <location>
        <begin position="145"/>
        <end position="167"/>
    </location>
</feature>
<evidence type="ECO:0000313" key="5">
    <source>
        <dbReference type="Proteomes" id="UP000254554"/>
    </source>
</evidence>
<reference evidence="4 5" key="1">
    <citation type="submission" date="2018-06" db="EMBL/GenBank/DDBJ databases">
        <authorList>
            <consortium name="Pathogen Informatics"/>
            <person name="Doyle S."/>
        </authorList>
    </citation>
    <scope>NUCLEOTIDE SEQUENCE [LARGE SCALE GENOMIC DNA]</scope>
    <source>
        <strain evidence="4 5">NCTC11370</strain>
    </source>
</reference>
<evidence type="ECO:0008006" key="6">
    <source>
        <dbReference type="Google" id="ProtNLM"/>
    </source>
</evidence>
<protein>
    <recommendedName>
        <fullName evidence="6">Coiled-coil protein</fullName>
    </recommendedName>
</protein>
<dbReference type="RefSeq" id="WP_019349447.1">
    <property type="nucleotide sequence ID" value="NZ_UGGT01000001.1"/>
</dbReference>
<dbReference type="GeneID" id="93291155"/>
<feature type="region of interest" description="Disordered" evidence="2">
    <location>
        <begin position="318"/>
        <end position="338"/>
    </location>
</feature>
<keyword evidence="3" id="KW-0812">Transmembrane</keyword>
<keyword evidence="1" id="KW-0175">Coiled coil</keyword>
<dbReference type="AlphaFoldDB" id="A0A377G5G6"/>
<evidence type="ECO:0000256" key="2">
    <source>
        <dbReference type="SAM" id="MobiDB-lite"/>
    </source>
</evidence>
<evidence type="ECO:0000313" key="4">
    <source>
        <dbReference type="EMBL" id="STO20055.1"/>
    </source>
</evidence>
<dbReference type="STRING" id="1094715.GCA_000236165_00100"/>
<accession>A0A377G5G6</accession>
<feature type="transmembrane region" description="Helical" evidence="3">
    <location>
        <begin position="121"/>
        <end position="139"/>
    </location>
</feature>
<dbReference type="EMBL" id="UGGT01000001">
    <property type="protein sequence ID" value="STO20055.1"/>
    <property type="molecule type" value="Genomic_DNA"/>
</dbReference>
<feature type="coiled-coil region" evidence="1">
    <location>
        <begin position="183"/>
        <end position="243"/>
    </location>
</feature>
<dbReference type="OrthoDB" id="5653214at2"/>
<proteinExistence type="predicted"/>
<evidence type="ECO:0000256" key="1">
    <source>
        <dbReference type="SAM" id="Coils"/>
    </source>
</evidence>
<feature type="transmembrane region" description="Helical" evidence="3">
    <location>
        <begin position="287"/>
        <end position="307"/>
    </location>
</feature>
<feature type="transmembrane region" description="Helical" evidence="3">
    <location>
        <begin position="86"/>
        <end position="109"/>
    </location>
</feature>
<keyword evidence="3" id="KW-0472">Membrane</keyword>
<organism evidence="4 5">
    <name type="scientific">Fluoribacter dumoffii</name>
    <dbReference type="NCBI Taxonomy" id="463"/>
    <lineage>
        <taxon>Bacteria</taxon>
        <taxon>Pseudomonadati</taxon>
        <taxon>Pseudomonadota</taxon>
        <taxon>Gammaproteobacteria</taxon>
        <taxon>Legionellales</taxon>
        <taxon>Legionellaceae</taxon>
        <taxon>Fluoribacter</taxon>
    </lineage>
</organism>
<dbReference type="Proteomes" id="UP000254554">
    <property type="component" value="Unassembled WGS sequence"/>
</dbReference>